<dbReference type="GO" id="GO:0003700">
    <property type="term" value="F:DNA-binding transcription factor activity"/>
    <property type="evidence" value="ECO:0007669"/>
    <property type="project" value="InterPro"/>
</dbReference>
<keyword evidence="3" id="KW-0804">Transcription</keyword>
<dbReference type="EMBL" id="RQVR01000010">
    <property type="protein sequence ID" value="RRJ90778.1"/>
    <property type="molecule type" value="Genomic_DNA"/>
</dbReference>
<evidence type="ECO:0000256" key="2">
    <source>
        <dbReference type="ARBA" id="ARBA00023125"/>
    </source>
</evidence>
<reference evidence="5 6" key="1">
    <citation type="submission" date="2018-11" db="EMBL/GenBank/DDBJ databases">
        <title>Flavobacterium sp. nov., YIM 102600 draft genome.</title>
        <authorList>
            <person name="Li G."/>
            <person name="Jiang Y."/>
        </authorList>
    </citation>
    <scope>NUCLEOTIDE SEQUENCE [LARGE SCALE GENOMIC DNA]</scope>
    <source>
        <strain evidence="5 6">YIM 102600</strain>
    </source>
</reference>
<dbReference type="InterPro" id="IPR018060">
    <property type="entry name" value="HTH_AraC"/>
</dbReference>
<dbReference type="PANTHER" id="PTHR43280">
    <property type="entry name" value="ARAC-FAMILY TRANSCRIPTIONAL REGULATOR"/>
    <property type="match status" value="1"/>
</dbReference>
<evidence type="ECO:0000313" key="5">
    <source>
        <dbReference type="EMBL" id="RRJ90778.1"/>
    </source>
</evidence>
<protein>
    <submittedName>
        <fullName evidence="5">AraC family transcriptional regulator</fullName>
    </submittedName>
</protein>
<sequence>MIYLGKHNEYFEFHAITSHSQKGLRPMVHGTLQLLWFHSDGSRLTIDGIAHTFGPNQIIALSPFHRVRYDSVSSFKLLRFNAEFYRMLKRDGATCRTGLPFQARISIPMLHVEAAEVNAMDDAWQIADMEPNLGGRPQVERLQIKLTGILALCTRLCKEQRMEGRDDGQHVLVQKFNYLVEQHFRREHGVYYYASVLNRAPKTIANRFKEIGEKPPLQLIHLRIMVEAKRLLRNSKKDVSEIAYELGFKNLQGFSRFFKNQCGMAPSDYRSYPVERHKQRTASIEAGSRQ</sequence>
<evidence type="ECO:0000256" key="1">
    <source>
        <dbReference type="ARBA" id="ARBA00023015"/>
    </source>
</evidence>
<dbReference type="OrthoDB" id="2666928at2"/>
<dbReference type="Gene3D" id="1.10.10.60">
    <property type="entry name" value="Homeodomain-like"/>
    <property type="match status" value="1"/>
</dbReference>
<comment type="caution">
    <text evidence="5">The sequence shown here is derived from an EMBL/GenBank/DDBJ whole genome shotgun (WGS) entry which is preliminary data.</text>
</comment>
<dbReference type="RefSeq" id="WP_125012925.1">
    <property type="nucleotide sequence ID" value="NZ_RQVR01000010.1"/>
</dbReference>
<name>A0A3P3W8K4_9FLAO</name>
<keyword evidence="1" id="KW-0805">Transcription regulation</keyword>
<evidence type="ECO:0000259" key="4">
    <source>
        <dbReference type="PROSITE" id="PS01124"/>
    </source>
</evidence>
<dbReference type="InterPro" id="IPR009057">
    <property type="entry name" value="Homeodomain-like_sf"/>
</dbReference>
<dbReference type="GO" id="GO:0043565">
    <property type="term" value="F:sequence-specific DNA binding"/>
    <property type="evidence" value="ECO:0007669"/>
    <property type="project" value="InterPro"/>
</dbReference>
<accession>A0A3P3W8K4</accession>
<dbReference type="PANTHER" id="PTHR43280:SF32">
    <property type="entry name" value="TRANSCRIPTIONAL REGULATORY PROTEIN"/>
    <property type="match status" value="1"/>
</dbReference>
<dbReference type="PRINTS" id="PR00032">
    <property type="entry name" value="HTHARAC"/>
</dbReference>
<proteinExistence type="predicted"/>
<evidence type="ECO:0000256" key="3">
    <source>
        <dbReference type="ARBA" id="ARBA00023163"/>
    </source>
</evidence>
<evidence type="ECO:0000313" key="6">
    <source>
        <dbReference type="Proteomes" id="UP000271937"/>
    </source>
</evidence>
<keyword evidence="2" id="KW-0238">DNA-binding</keyword>
<dbReference type="SMART" id="SM00342">
    <property type="entry name" value="HTH_ARAC"/>
    <property type="match status" value="1"/>
</dbReference>
<dbReference type="InterPro" id="IPR020449">
    <property type="entry name" value="Tscrpt_reg_AraC-type_HTH"/>
</dbReference>
<organism evidence="5 6">
    <name type="scientific">Flavobacterium macacae</name>
    <dbReference type="NCBI Taxonomy" id="2488993"/>
    <lineage>
        <taxon>Bacteria</taxon>
        <taxon>Pseudomonadati</taxon>
        <taxon>Bacteroidota</taxon>
        <taxon>Flavobacteriia</taxon>
        <taxon>Flavobacteriales</taxon>
        <taxon>Flavobacteriaceae</taxon>
        <taxon>Flavobacterium</taxon>
    </lineage>
</organism>
<dbReference type="Pfam" id="PF12833">
    <property type="entry name" value="HTH_18"/>
    <property type="match status" value="1"/>
</dbReference>
<keyword evidence="6" id="KW-1185">Reference proteome</keyword>
<dbReference type="Proteomes" id="UP000271937">
    <property type="component" value="Unassembled WGS sequence"/>
</dbReference>
<feature type="domain" description="HTH araC/xylS-type" evidence="4">
    <location>
        <begin position="174"/>
        <end position="272"/>
    </location>
</feature>
<dbReference type="AlphaFoldDB" id="A0A3P3W8K4"/>
<gene>
    <name evidence="5" type="ORF">EG849_09885</name>
</gene>
<dbReference type="PROSITE" id="PS01124">
    <property type="entry name" value="HTH_ARAC_FAMILY_2"/>
    <property type="match status" value="1"/>
</dbReference>
<dbReference type="SUPFAM" id="SSF46689">
    <property type="entry name" value="Homeodomain-like"/>
    <property type="match status" value="1"/>
</dbReference>